<dbReference type="EMBL" id="JAWZYT010003856">
    <property type="protein sequence ID" value="KAK4296427.1"/>
    <property type="molecule type" value="Genomic_DNA"/>
</dbReference>
<dbReference type="GO" id="GO:0015074">
    <property type="term" value="P:DNA integration"/>
    <property type="evidence" value="ECO:0007669"/>
    <property type="project" value="InterPro"/>
</dbReference>
<dbReference type="GO" id="GO:0003676">
    <property type="term" value="F:nucleic acid binding"/>
    <property type="evidence" value="ECO:0007669"/>
    <property type="project" value="InterPro"/>
</dbReference>
<evidence type="ECO:0000313" key="4">
    <source>
        <dbReference type="EMBL" id="KAK4328103.1"/>
    </source>
</evidence>
<organism evidence="3 5">
    <name type="scientific">Petrolisthes manimaculis</name>
    <dbReference type="NCBI Taxonomy" id="1843537"/>
    <lineage>
        <taxon>Eukaryota</taxon>
        <taxon>Metazoa</taxon>
        <taxon>Ecdysozoa</taxon>
        <taxon>Arthropoda</taxon>
        <taxon>Crustacea</taxon>
        <taxon>Multicrustacea</taxon>
        <taxon>Malacostraca</taxon>
        <taxon>Eumalacostraca</taxon>
        <taxon>Eucarida</taxon>
        <taxon>Decapoda</taxon>
        <taxon>Pleocyemata</taxon>
        <taxon>Anomura</taxon>
        <taxon>Galatheoidea</taxon>
        <taxon>Porcellanidae</taxon>
        <taxon>Petrolisthes</taxon>
    </lineage>
</organism>
<dbReference type="EMBL" id="JAWZYT010000099">
    <property type="protein sequence ID" value="KAK4328103.1"/>
    <property type="molecule type" value="Genomic_DNA"/>
</dbReference>
<dbReference type="PANTHER" id="PTHR37984:SF5">
    <property type="entry name" value="PROTEIN NYNRIN-LIKE"/>
    <property type="match status" value="1"/>
</dbReference>
<feature type="domain" description="Integrase catalytic" evidence="2">
    <location>
        <begin position="1"/>
        <end position="144"/>
    </location>
</feature>
<feature type="region of interest" description="Disordered" evidence="1">
    <location>
        <begin position="172"/>
        <end position="201"/>
    </location>
</feature>
<dbReference type="InterPro" id="IPR001584">
    <property type="entry name" value="Integrase_cat-core"/>
</dbReference>
<evidence type="ECO:0000259" key="2">
    <source>
        <dbReference type="PROSITE" id="PS50994"/>
    </source>
</evidence>
<dbReference type="Proteomes" id="UP001292094">
    <property type="component" value="Unassembled WGS sequence"/>
</dbReference>
<dbReference type="SUPFAM" id="SSF53098">
    <property type="entry name" value="Ribonuclease H-like"/>
    <property type="match status" value="1"/>
</dbReference>
<proteinExistence type="predicted"/>
<dbReference type="Gene3D" id="3.30.420.10">
    <property type="entry name" value="Ribonuclease H-like superfamily/Ribonuclease H"/>
    <property type="match status" value="1"/>
</dbReference>
<evidence type="ECO:0000313" key="3">
    <source>
        <dbReference type="EMBL" id="KAK4296427.1"/>
    </source>
</evidence>
<dbReference type="PANTHER" id="PTHR37984">
    <property type="entry name" value="PROTEIN CBG26694"/>
    <property type="match status" value="1"/>
</dbReference>
<sequence>MQSKPCRSHKWIMVYQCHFTKFVIICTVSSKRASDVAFQLLDIFLLFGTPSILQSDKEFTAGVIKNLKLLWPQLTMVHGRPRHPQSQGSIERANGDIKDMLISWMSDNNSQDWTVSIKFVQQMKNASYHTGIKRTPYTAMFGTAPKVGLTSSSIPVEIIERLETEDDLCKALTVPPNSADDMPPPQPDDHLPVSQSDLPPP</sequence>
<gene>
    <name evidence="4" type="ORF">Pmani_001456</name>
    <name evidence="3" type="ORF">Pmani_031078</name>
</gene>
<evidence type="ECO:0000256" key="1">
    <source>
        <dbReference type="SAM" id="MobiDB-lite"/>
    </source>
</evidence>
<comment type="caution">
    <text evidence="3">The sequence shown here is derived from an EMBL/GenBank/DDBJ whole genome shotgun (WGS) entry which is preliminary data.</text>
</comment>
<name>A0AAE1NW31_9EUCA</name>
<dbReference type="PROSITE" id="PS50994">
    <property type="entry name" value="INTEGRASE"/>
    <property type="match status" value="1"/>
</dbReference>
<dbReference type="AlphaFoldDB" id="A0AAE1NW31"/>
<dbReference type="InterPro" id="IPR050951">
    <property type="entry name" value="Retrovirus_Pol_polyprotein"/>
</dbReference>
<accession>A0AAE1NW31</accession>
<keyword evidence="5" id="KW-1185">Reference proteome</keyword>
<dbReference type="InterPro" id="IPR036397">
    <property type="entry name" value="RNaseH_sf"/>
</dbReference>
<evidence type="ECO:0000313" key="5">
    <source>
        <dbReference type="Proteomes" id="UP001292094"/>
    </source>
</evidence>
<protein>
    <recommendedName>
        <fullName evidence="2">Integrase catalytic domain-containing protein</fullName>
    </recommendedName>
</protein>
<reference evidence="3" key="1">
    <citation type="submission" date="2023-11" db="EMBL/GenBank/DDBJ databases">
        <title>Genome assemblies of two species of porcelain crab, Petrolisthes cinctipes and Petrolisthes manimaculis (Anomura: Porcellanidae).</title>
        <authorList>
            <person name="Angst P."/>
        </authorList>
    </citation>
    <scope>NUCLEOTIDE SEQUENCE</scope>
    <source>
        <strain evidence="3">PB745_02</strain>
        <tissue evidence="3">Gill</tissue>
    </source>
</reference>
<dbReference type="InterPro" id="IPR012337">
    <property type="entry name" value="RNaseH-like_sf"/>
</dbReference>